<evidence type="ECO:0008006" key="3">
    <source>
        <dbReference type="Google" id="ProtNLM"/>
    </source>
</evidence>
<sequence length="289" mass="32344">MSRLIAVLGPFKAAHRNTLRAAGVRPRELRRALDDGTIRQLRRDWFIAPDCDVRVVRSLHAGTTLACTSAAAVLGLWHVATPEVHVTASRQCSRVDRSPLPRLGSKQPELLVHWTRHPTRGAAPRARAIVDGLPRVLGQIARCQPLDQAVAVFDSAVRRGKTSMPELRALAASDAAILRIVDEVHPLADTGIESIPRVRFGQRGIVMIPQVVVDGHHVDGMIGERLLLQFDGFGPHRERKQRNKDHREDGRLVRSGYIVLRYSGDQFQYEWRLIETTVLAIMAQGRHLW</sequence>
<protein>
    <recommendedName>
        <fullName evidence="3">DUF559 domain-containing protein</fullName>
    </recommendedName>
</protein>
<dbReference type="RefSeq" id="WP_129519745.1">
    <property type="nucleotide sequence ID" value="NZ_SDPN01000006.1"/>
</dbReference>
<evidence type="ECO:0000313" key="2">
    <source>
        <dbReference type="Proteomes" id="UP000293865"/>
    </source>
</evidence>
<gene>
    <name evidence="1" type="ORF">ESP51_04720</name>
</gene>
<accession>A0A4Q2L6X3</accession>
<keyword evidence="2" id="KW-1185">Reference proteome</keyword>
<comment type="caution">
    <text evidence="1">The sequence shown here is derived from an EMBL/GenBank/DDBJ whole genome shotgun (WGS) entry which is preliminary data.</text>
</comment>
<dbReference type="OrthoDB" id="4701311at2"/>
<dbReference type="Proteomes" id="UP000293865">
    <property type="component" value="Unassembled WGS sequence"/>
</dbReference>
<dbReference type="EMBL" id="SDPN01000006">
    <property type="protein sequence ID" value="RXZ72192.1"/>
    <property type="molecule type" value="Genomic_DNA"/>
</dbReference>
<proteinExistence type="predicted"/>
<dbReference type="Gene3D" id="3.40.960.10">
    <property type="entry name" value="VSR Endonuclease"/>
    <property type="match status" value="1"/>
</dbReference>
<evidence type="ECO:0000313" key="1">
    <source>
        <dbReference type="EMBL" id="RXZ72192.1"/>
    </source>
</evidence>
<name>A0A4Q2L6X3_9MICO</name>
<reference evidence="1 2" key="1">
    <citation type="submission" date="2019-01" db="EMBL/GenBank/DDBJ databases">
        <title>Agromyces.</title>
        <authorList>
            <person name="Li J."/>
        </authorList>
    </citation>
    <scope>NUCLEOTIDE SEQUENCE [LARGE SCALE GENOMIC DNA]</scope>
    <source>
        <strain evidence="1 2">DSM 15934</strain>
    </source>
</reference>
<organism evidence="1 2">
    <name type="scientific">Agromyces albus</name>
    <dbReference type="NCBI Taxonomy" id="205332"/>
    <lineage>
        <taxon>Bacteria</taxon>
        <taxon>Bacillati</taxon>
        <taxon>Actinomycetota</taxon>
        <taxon>Actinomycetes</taxon>
        <taxon>Micrococcales</taxon>
        <taxon>Microbacteriaceae</taxon>
        <taxon>Agromyces</taxon>
    </lineage>
</organism>
<dbReference type="AlphaFoldDB" id="A0A4Q2L6X3"/>